<gene>
    <name evidence="7" type="primary">Aste57867_6209</name>
    <name evidence="6" type="ORF">As57867_006195</name>
    <name evidence="7" type="ORF">ASTE57867_6209</name>
</gene>
<dbReference type="SUPFAM" id="SSF54001">
    <property type="entry name" value="Cysteine proteinases"/>
    <property type="match status" value="1"/>
</dbReference>
<dbReference type="InterPro" id="IPR039417">
    <property type="entry name" value="Peptidase_C1A_papain-like"/>
</dbReference>
<dbReference type="PRINTS" id="PR00705">
    <property type="entry name" value="PAPAIN"/>
</dbReference>
<dbReference type="EMBL" id="VJMH01002433">
    <property type="protein sequence ID" value="KAF0708798.1"/>
    <property type="molecule type" value="Genomic_DNA"/>
</dbReference>
<evidence type="ECO:0000313" key="7">
    <source>
        <dbReference type="EMBL" id="VFT83212.1"/>
    </source>
</evidence>
<dbReference type="GO" id="GO:0008234">
    <property type="term" value="F:cysteine-type peptidase activity"/>
    <property type="evidence" value="ECO:0007669"/>
    <property type="project" value="InterPro"/>
</dbReference>
<dbReference type="InterPro" id="IPR000668">
    <property type="entry name" value="Peptidase_C1A_C"/>
</dbReference>
<dbReference type="EMBL" id="CAADRA010002435">
    <property type="protein sequence ID" value="VFT83212.1"/>
    <property type="molecule type" value="Genomic_DNA"/>
</dbReference>
<dbReference type="CDD" id="cd02248">
    <property type="entry name" value="Peptidase_C1A"/>
    <property type="match status" value="1"/>
</dbReference>
<feature type="domain" description="Peptidase C1A papain C-terminal" evidence="5">
    <location>
        <begin position="132"/>
        <end position="343"/>
    </location>
</feature>
<dbReference type="Pfam" id="PF00112">
    <property type="entry name" value="Peptidase_C1"/>
    <property type="match status" value="1"/>
</dbReference>
<evidence type="ECO:0000259" key="5">
    <source>
        <dbReference type="SMART" id="SM00645"/>
    </source>
</evidence>
<evidence type="ECO:0000313" key="8">
    <source>
        <dbReference type="Proteomes" id="UP000332933"/>
    </source>
</evidence>
<evidence type="ECO:0000256" key="4">
    <source>
        <dbReference type="SAM" id="SignalP"/>
    </source>
</evidence>
<dbReference type="Proteomes" id="UP000332933">
    <property type="component" value="Unassembled WGS sequence"/>
</dbReference>
<evidence type="ECO:0000256" key="3">
    <source>
        <dbReference type="SAM" id="MobiDB-lite"/>
    </source>
</evidence>
<evidence type="ECO:0000256" key="1">
    <source>
        <dbReference type="ARBA" id="ARBA00008455"/>
    </source>
</evidence>
<organism evidence="7 8">
    <name type="scientific">Aphanomyces stellatus</name>
    <dbReference type="NCBI Taxonomy" id="120398"/>
    <lineage>
        <taxon>Eukaryota</taxon>
        <taxon>Sar</taxon>
        <taxon>Stramenopiles</taxon>
        <taxon>Oomycota</taxon>
        <taxon>Saprolegniomycetes</taxon>
        <taxon>Saprolegniales</taxon>
        <taxon>Verrucalvaceae</taxon>
        <taxon>Aphanomyces</taxon>
    </lineage>
</organism>
<dbReference type="InterPro" id="IPR038765">
    <property type="entry name" value="Papain-like_cys_pep_sf"/>
</dbReference>
<dbReference type="Gene3D" id="3.90.70.10">
    <property type="entry name" value="Cysteine proteinases"/>
    <property type="match status" value="1"/>
</dbReference>
<keyword evidence="8" id="KW-1185">Reference proteome</keyword>
<feature type="compositionally biased region" description="Low complexity" evidence="3">
    <location>
        <begin position="345"/>
        <end position="372"/>
    </location>
</feature>
<keyword evidence="2" id="KW-0865">Zymogen</keyword>
<dbReference type="AlphaFoldDB" id="A0A485KGB7"/>
<evidence type="ECO:0000313" key="6">
    <source>
        <dbReference type="EMBL" id="KAF0708798.1"/>
    </source>
</evidence>
<comment type="similarity">
    <text evidence="1">Belongs to the peptidase C1 family.</text>
</comment>
<dbReference type="OrthoDB" id="74227at2759"/>
<keyword evidence="4" id="KW-0732">Signal</keyword>
<dbReference type="InterPro" id="IPR000169">
    <property type="entry name" value="Pept_cys_AS"/>
</dbReference>
<feature type="signal peptide" evidence="4">
    <location>
        <begin position="1"/>
        <end position="18"/>
    </location>
</feature>
<feature type="chain" id="PRO_5033436909" evidence="4">
    <location>
        <begin position="19"/>
        <end position="452"/>
    </location>
</feature>
<dbReference type="PANTHER" id="PTHR12411">
    <property type="entry name" value="CYSTEINE PROTEASE FAMILY C1-RELATED"/>
    <property type="match status" value="1"/>
</dbReference>
<reference evidence="7 8" key="1">
    <citation type="submission" date="2019-03" db="EMBL/GenBank/DDBJ databases">
        <authorList>
            <person name="Gaulin E."/>
            <person name="Dumas B."/>
        </authorList>
    </citation>
    <scope>NUCLEOTIDE SEQUENCE [LARGE SCALE GENOMIC DNA]</scope>
    <source>
        <strain evidence="7">CBS 568.67</strain>
    </source>
</reference>
<protein>
    <submittedName>
        <fullName evidence="7">Aste57867_6209 protein</fullName>
    </submittedName>
</protein>
<dbReference type="SMART" id="SM00645">
    <property type="entry name" value="Pept_C1"/>
    <property type="match status" value="1"/>
</dbReference>
<dbReference type="PROSITE" id="PS00139">
    <property type="entry name" value="THIOL_PROTEASE_CYS"/>
    <property type="match status" value="1"/>
</dbReference>
<dbReference type="GO" id="GO:0006508">
    <property type="term" value="P:proteolysis"/>
    <property type="evidence" value="ECO:0007669"/>
    <property type="project" value="InterPro"/>
</dbReference>
<feature type="compositionally biased region" description="Low complexity" evidence="3">
    <location>
        <begin position="388"/>
        <end position="409"/>
    </location>
</feature>
<accession>A0A485KGB7</accession>
<name>A0A485KGB7_9STRA</name>
<reference evidence="6" key="2">
    <citation type="submission" date="2019-06" db="EMBL/GenBank/DDBJ databases">
        <title>Genomics analysis of Aphanomyces spp. identifies a new class of oomycete effector associated with host adaptation.</title>
        <authorList>
            <person name="Gaulin E."/>
        </authorList>
    </citation>
    <scope>NUCLEOTIDE SEQUENCE</scope>
    <source>
        <strain evidence="6">CBS 578.67</strain>
    </source>
</reference>
<dbReference type="InterPro" id="IPR013128">
    <property type="entry name" value="Peptidase_C1A"/>
</dbReference>
<feature type="compositionally biased region" description="Basic residues" evidence="3">
    <location>
        <begin position="373"/>
        <end position="387"/>
    </location>
</feature>
<proteinExistence type="inferred from homology"/>
<evidence type="ECO:0000256" key="2">
    <source>
        <dbReference type="ARBA" id="ARBA00023145"/>
    </source>
</evidence>
<feature type="region of interest" description="Disordered" evidence="3">
    <location>
        <begin position="341"/>
        <end position="409"/>
    </location>
</feature>
<sequence length="452" mass="48217">MNTNYLALAFVAAKLTLATTTFPQLSLDEQNQVHEKLAKWKALYGPIAIAHGFVPSATESLDPDQHSQDELERFHNTILDVQDAARRNPLATFSEFNQFALLTPDEFKKTLQRSFGDRNTTAVAAPMLSTGDAAPVDWSTSKCNPPMKNQGSCGSCWAFSTVGTVEFADCLATGTLLDLSEQQVVSCDPKNYGCNGGVPPKAIDWMQQGVCTEDAYPYTSGKSGNTGKCDTSCTKKTLSIGKTQGTSGDSSLVTVLQAQPATVIVEAGNSVWRNYKSGVVTQCPGSQSDHAVIAVGLGTSTADYFKIKNSWGAQWGDNGYIYLKRGVSGKGMCNVVEDISYPQLSGSPSPTSHSPSPSTQQPEPTTPVPSTRPTKKPKTSHTPKTRKPSVSPNPSTNTPSDTPMPSTSTPSGDDCHGCTGCYSASLSYCLPSGTTQEACKAFDYFQTTWCGN</sequence>